<reference evidence="2 3" key="1">
    <citation type="submission" date="2016-10" db="EMBL/GenBank/DDBJ databases">
        <authorList>
            <person name="Varghese N."/>
            <person name="Submissions S."/>
        </authorList>
    </citation>
    <scope>NUCLEOTIDE SEQUENCE [LARGE SCALE GENOMIC DNA]</scope>
    <source>
        <strain evidence="2 3">LMG 22274</strain>
    </source>
</reference>
<organism evidence="2 3">
    <name type="scientific">Paraburkholderia tropica</name>
    <dbReference type="NCBI Taxonomy" id="92647"/>
    <lineage>
        <taxon>Bacteria</taxon>
        <taxon>Pseudomonadati</taxon>
        <taxon>Pseudomonadota</taxon>
        <taxon>Betaproteobacteria</taxon>
        <taxon>Burkholderiales</taxon>
        <taxon>Burkholderiaceae</taxon>
        <taxon>Paraburkholderia</taxon>
    </lineage>
</organism>
<dbReference type="Proteomes" id="UP000183529">
    <property type="component" value="Unassembled WGS sequence"/>
</dbReference>
<sequence>MAAVLEAGPLPDEPTGDAATSGTPSAPATLTPVPSGTGLKPIERLTSDTRYAKIIPDSQQLTALQYSSLFTRTFVRSDFNFCATKISVARGGKLRALDKTLRETSDWFTKALAWVEQHRARNLPWPCETIELEVKRPLTGQLVRCLSQYERLFKRAIETRNEQKLGDERCSAMIANAEKKLKHIVQVCIPDNDQYDADGNRRES</sequence>
<evidence type="ECO:0008006" key="4">
    <source>
        <dbReference type="Google" id="ProtNLM"/>
    </source>
</evidence>
<evidence type="ECO:0000256" key="1">
    <source>
        <dbReference type="SAM" id="MobiDB-lite"/>
    </source>
</evidence>
<protein>
    <recommendedName>
        <fullName evidence="4">DUF1845 domain-containing protein</fullName>
    </recommendedName>
</protein>
<gene>
    <name evidence="2" type="ORF">SAMN05216550_123107</name>
</gene>
<dbReference type="EMBL" id="FNZM01000023">
    <property type="protein sequence ID" value="SEK13158.1"/>
    <property type="molecule type" value="Genomic_DNA"/>
</dbReference>
<feature type="compositionally biased region" description="Low complexity" evidence="1">
    <location>
        <begin position="18"/>
        <end position="32"/>
    </location>
</feature>
<evidence type="ECO:0000313" key="3">
    <source>
        <dbReference type="Proteomes" id="UP000183529"/>
    </source>
</evidence>
<accession>A0AAQ1GMK8</accession>
<dbReference type="RefSeq" id="WP_074987069.1">
    <property type="nucleotide sequence ID" value="NZ_CADFGN010000015.1"/>
</dbReference>
<dbReference type="AlphaFoldDB" id="A0AAQ1GMK8"/>
<feature type="region of interest" description="Disordered" evidence="1">
    <location>
        <begin position="1"/>
        <end position="41"/>
    </location>
</feature>
<proteinExistence type="predicted"/>
<evidence type="ECO:0000313" key="2">
    <source>
        <dbReference type="EMBL" id="SEK13158.1"/>
    </source>
</evidence>
<name>A0AAQ1GMK8_9BURK</name>
<comment type="caution">
    <text evidence="2">The sequence shown here is derived from an EMBL/GenBank/DDBJ whole genome shotgun (WGS) entry which is preliminary data.</text>
</comment>